<keyword evidence="2 6" id="KW-0812">Transmembrane</keyword>
<feature type="compositionally biased region" description="Low complexity" evidence="5">
    <location>
        <begin position="364"/>
        <end position="377"/>
    </location>
</feature>
<protein>
    <submittedName>
        <fullName evidence="8">MFS general substrate transporter</fullName>
    </submittedName>
</protein>
<dbReference type="OrthoDB" id="433512at2759"/>
<dbReference type="PROSITE" id="PS50850">
    <property type="entry name" value="MFS"/>
    <property type="match status" value="1"/>
</dbReference>
<feature type="transmembrane region" description="Helical" evidence="6">
    <location>
        <begin position="658"/>
        <end position="681"/>
    </location>
</feature>
<keyword evidence="4 6" id="KW-0472">Membrane</keyword>
<feature type="transmembrane region" description="Helical" evidence="6">
    <location>
        <begin position="583"/>
        <end position="600"/>
    </location>
</feature>
<evidence type="ECO:0000256" key="1">
    <source>
        <dbReference type="ARBA" id="ARBA00004141"/>
    </source>
</evidence>
<gene>
    <name evidence="8" type="ORF">K432DRAFT_318180</name>
</gene>
<feature type="region of interest" description="Disordered" evidence="5">
    <location>
        <begin position="690"/>
        <end position="724"/>
    </location>
</feature>
<dbReference type="InterPro" id="IPR005828">
    <property type="entry name" value="MFS_sugar_transport-like"/>
</dbReference>
<dbReference type="EMBL" id="KV744818">
    <property type="protein sequence ID" value="OCK85454.1"/>
    <property type="molecule type" value="Genomic_DNA"/>
</dbReference>
<feature type="transmembrane region" description="Helical" evidence="6">
    <location>
        <begin position="91"/>
        <end position="110"/>
    </location>
</feature>
<feature type="transmembrane region" description="Helical" evidence="6">
    <location>
        <begin position="147"/>
        <end position="168"/>
    </location>
</feature>
<reference evidence="8 9" key="1">
    <citation type="journal article" date="2016" name="Nat. Commun.">
        <title>Ectomycorrhizal ecology is imprinted in the genome of the dominant symbiotic fungus Cenococcum geophilum.</title>
        <authorList>
            <consortium name="DOE Joint Genome Institute"/>
            <person name="Peter M."/>
            <person name="Kohler A."/>
            <person name="Ohm R.A."/>
            <person name="Kuo A."/>
            <person name="Krutzmann J."/>
            <person name="Morin E."/>
            <person name="Arend M."/>
            <person name="Barry K.W."/>
            <person name="Binder M."/>
            <person name="Choi C."/>
            <person name="Clum A."/>
            <person name="Copeland A."/>
            <person name="Grisel N."/>
            <person name="Haridas S."/>
            <person name="Kipfer T."/>
            <person name="LaButti K."/>
            <person name="Lindquist E."/>
            <person name="Lipzen A."/>
            <person name="Maire R."/>
            <person name="Meier B."/>
            <person name="Mihaltcheva S."/>
            <person name="Molinier V."/>
            <person name="Murat C."/>
            <person name="Poggeler S."/>
            <person name="Quandt C.A."/>
            <person name="Sperisen C."/>
            <person name="Tritt A."/>
            <person name="Tisserant E."/>
            <person name="Crous P.W."/>
            <person name="Henrissat B."/>
            <person name="Nehls U."/>
            <person name="Egli S."/>
            <person name="Spatafora J.W."/>
            <person name="Grigoriev I.V."/>
            <person name="Martin F.M."/>
        </authorList>
    </citation>
    <scope>NUCLEOTIDE SEQUENCE [LARGE SCALE GENOMIC DNA]</scope>
    <source>
        <strain evidence="8 9">CBS 459.81</strain>
    </source>
</reference>
<feature type="transmembrane region" description="Helical" evidence="6">
    <location>
        <begin position="189"/>
        <end position="215"/>
    </location>
</feature>
<feature type="region of interest" description="Disordered" evidence="5">
    <location>
        <begin position="412"/>
        <end position="439"/>
    </location>
</feature>
<dbReference type="Proteomes" id="UP000250266">
    <property type="component" value="Unassembled WGS sequence"/>
</dbReference>
<feature type="transmembrane region" description="Helical" evidence="6">
    <location>
        <begin position="235"/>
        <end position="257"/>
    </location>
</feature>
<name>A0A8E2JK59_9PEZI</name>
<sequence length="724" mass="80057">MAKTRQQRSRRRLPQPWKNRIRMFQHLHDFETQKELAYKRIDKDGFGYWTVFTAGAGFLAGAYDIFAVNMITPMLGIVFWNGKMPQRDATSIGLATLVGMLIGQVAVGILGDRYGRKKMYGVLLIIMIVTTVSLALCSRGALNSVNILGWIISWRLLMGAAIGGDYVLSATITAEFAPRRHRAKMLAAVFYAQPVGQLFATIVAIIATACVRRSLSQNASPTDCVGQCLHDTDTIWRWIVGFGAIPPSLAVMLRFYIPESPRYLLEIESDPMGIEAADYLRNRTLVDTLGDEEQNGEQVDAEGGMQERTEDNHETERDSSDFHRIPDNFRGSKAPVAIDTTELSEIQPAYLNTPIPNGEGIPGGSSAPSGSSVPSRSIVVNEPQAAQEIEDPTDPVTPVIAYYDDFGGQGVLRPTQRNSVEVRSLAENSGRQPTSEQNTANNSVIITATPRQNQIHQPRRESWKEFRHGLIAYLSTDGNWTDLAGTAITWCLLDFSFYFLTVNNPQVISKIWDTPAYTNVYPELMQYAWRALVSTCIGAMIGGAIFIAMAKFRHALQFYGFLILSALFVAVGVTFITLLDGRYFAAIIVLYCACNLFFDFGPNTSTFIIPAEVFPTRYRCTCHGISAGAGKLGSIVAQIFLAEAKFGNLGVNDPHSKWLGWALLVNAAVMLAGASVTKAWVPNPCDINGDSRSLEDLGQGKQWRKKMEERERKEKKAADRTRNA</sequence>
<feature type="transmembrane region" description="Helical" evidence="6">
    <location>
        <begin position="556"/>
        <end position="576"/>
    </location>
</feature>
<feature type="transmembrane region" description="Helical" evidence="6">
    <location>
        <begin position="46"/>
        <end position="71"/>
    </location>
</feature>
<evidence type="ECO:0000256" key="2">
    <source>
        <dbReference type="ARBA" id="ARBA00022692"/>
    </source>
</evidence>
<evidence type="ECO:0000259" key="7">
    <source>
        <dbReference type="PROSITE" id="PS50850"/>
    </source>
</evidence>
<feature type="compositionally biased region" description="Polar residues" evidence="5">
    <location>
        <begin position="415"/>
        <end position="439"/>
    </location>
</feature>
<evidence type="ECO:0000256" key="4">
    <source>
        <dbReference type="ARBA" id="ARBA00023136"/>
    </source>
</evidence>
<evidence type="ECO:0000256" key="5">
    <source>
        <dbReference type="SAM" id="MobiDB-lite"/>
    </source>
</evidence>
<dbReference type="Gene3D" id="1.20.1250.20">
    <property type="entry name" value="MFS general substrate transporter like domains"/>
    <property type="match status" value="2"/>
</dbReference>
<dbReference type="InterPro" id="IPR005829">
    <property type="entry name" value="Sugar_transporter_CS"/>
</dbReference>
<dbReference type="PROSITE" id="PS00217">
    <property type="entry name" value="SUGAR_TRANSPORT_2"/>
    <property type="match status" value="1"/>
</dbReference>
<evidence type="ECO:0000313" key="9">
    <source>
        <dbReference type="Proteomes" id="UP000250266"/>
    </source>
</evidence>
<dbReference type="PANTHER" id="PTHR24064">
    <property type="entry name" value="SOLUTE CARRIER FAMILY 22 MEMBER"/>
    <property type="match status" value="1"/>
</dbReference>
<keyword evidence="3 6" id="KW-1133">Transmembrane helix</keyword>
<proteinExistence type="predicted"/>
<feature type="region of interest" description="Disordered" evidence="5">
    <location>
        <begin position="288"/>
        <end position="377"/>
    </location>
</feature>
<evidence type="ECO:0000256" key="6">
    <source>
        <dbReference type="SAM" id="Phobius"/>
    </source>
</evidence>
<organism evidence="8 9">
    <name type="scientific">Lepidopterella palustris CBS 459.81</name>
    <dbReference type="NCBI Taxonomy" id="1314670"/>
    <lineage>
        <taxon>Eukaryota</taxon>
        <taxon>Fungi</taxon>
        <taxon>Dikarya</taxon>
        <taxon>Ascomycota</taxon>
        <taxon>Pezizomycotina</taxon>
        <taxon>Dothideomycetes</taxon>
        <taxon>Pleosporomycetidae</taxon>
        <taxon>Mytilinidiales</taxon>
        <taxon>Argynnaceae</taxon>
        <taxon>Lepidopterella</taxon>
    </lineage>
</organism>
<evidence type="ECO:0000256" key="3">
    <source>
        <dbReference type="ARBA" id="ARBA00022989"/>
    </source>
</evidence>
<feature type="domain" description="Major facilitator superfamily (MFS) profile" evidence="7">
    <location>
        <begin position="50"/>
        <end position="685"/>
    </location>
</feature>
<comment type="subcellular location">
    <subcellularLocation>
        <location evidence="1">Membrane</location>
        <topology evidence="1">Multi-pass membrane protein</topology>
    </subcellularLocation>
</comment>
<dbReference type="AlphaFoldDB" id="A0A8E2JK59"/>
<feature type="transmembrane region" description="Helical" evidence="6">
    <location>
        <begin position="527"/>
        <end position="550"/>
    </location>
</feature>
<feature type="compositionally biased region" description="Basic and acidic residues" evidence="5">
    <location>
        <begin position="705"/>
        <end position="724"/>
    </location>
</feature>
<dbReference type="InterPro" id="IPR036259">
    <property type="entry name" value="MFS_trans_sf"/>
</dbReference>
<feature type="transmembrane region" description="Helical" evidence="6">
    <location>
        <begin position="122"/>
        <end position="141"/>
    </location>
</feature>
<dbReference type="SUPFAM" id="SSF103473">
    <property type="entry name" value="MFS general substrate transporter"/>
    <property type="match status" value="1"/>
</dbReference>
<dbReference type="InterPro" id="IPR020846">
    <property type="entry name" value="MFS_dom"/>
</dbReference>
<keyword evidence="9" id="KW-1185">Reference proteome</keyword>
<dbReference type="GO" id="GO:0016020">
    <property type="term" value="C:membrane"/>
    <property type="evidence" value="ECO:0007669"/>
    <property type="project" value="UniProtKB-SubCell"/>
</dbReference>
<accession>A0A8E2JK59</accession>
<dbReference type="GO" id="GO:0022857">
    <property type="term" value="F:transmembrane transporter activity"/>
    <property type="evidence" value="ECO:0007669"/>
    <property type="project" value="InterPro"/>
</dbReference>
<feature type="compositionally biased region" description="Basic and acidic residues" evidence="5">
    <location>
        <begin position="305"/>
        <end position="327"/>
    </location>
</feature>
<evidence type="ECO:0000313" key="8">
    <source>
        <dbReference type="EMBL" id="OCK85454.1"/>
    </source>
</evidence>
<dbReference type="Pfam" id="PF00083">
    <property type="entry name" value="Sugar_tr"/>
    <property type="match status" value="1"/>
</dbReference>